<feature type="compositionally biased region" description="Low complexity" evidence="7">
    <location>
        <begin position="346"/>
        <end position="355"/>
    </location>
</feature>
<accession>A0ABY5SQC1</accession>
<dbReference type="InterPro" id="IPR011008">
    <property type="entry name" value="Dimeric_a/b-barrel"/>
</dbReference>
<keyword evidence="5" id="KW-0408">Iron</keyword>
<evidence type="ECO:0000256" key="1">
    <source>
        <dbReference type="ARBA" id="ARBA00001970"/>
    </source>
</evidence>
<dbReference type="EMBL" id="CP093443">
    <property type="protein sequence ID" value="UVI36116.1"/>
    <property type="molecule type" value="Genomic_DNA"/>
</dbReference>
<evidence type="ECO:0000256" key="3">
    <source>
        <dbReference type="ARBA" id="ARBA00022723"/>
    </source>
</evidence>
<dbReference type="Pfam" id="PF04261">
    <property type="entry name" value="Dyp_perox_N"/>
    <property type="match status" value="1"/>
</dbReference>
<keyword evidence="3" id="KW-0479">Metal-binding</keyword>
<protein>
    <submittedName>
        <fullName evidence="10">Dyp-type peroxidase</fullName>
    </submittedName>
</protein>
<keyword evidence="11" id="KW-1185">Reference proteome</keyword>
<dbReference type="NCBIfam" id="TIGR01413">
    <property type="entry name" value="Dyp_perox_fam"/>
    <property type="match status" value="1"/>
</dbReference>
<name>A0ABY5SQC1_9MICO</name>
<feature type="domain" description="Dyp-type peroxidase C-terminal" evidence="9">
    <location>
        <begin position="146"/>
        <end position="330"/>
    </location>
</feature>
<dbReference type="PANTHER" id="PTHR30521:SF0">
    <property type="entry name" value="DYP-TYPE PEROXIDASE FAMILY PROTEIN"/>
    <property type="match status" value="1"/>
</dbReference>
<organism evidence="10 11">
    <name type="scientific">Brevibacterium spongiae</name>
    <dbReference type="NCBI Taxonomy" id="2909672"/>
    <lineage>
        <taxon>Bacteria</taxon>
        <taxon>Bacillati</taxon>
        <taxon>Actinomycetota</taxon>
        <taxon>Actinomycetes</taxon>
        <taxon>Micrococcales</taxon>
        <taxon>Brevibacteriaceae</taxon>
        <taxon>Brevibacterium</taxon>
    </lineage>
</organism>
<evidence type="ECO:0000256" key="4">
    <source>
        <dbReference type="ARBA" id="ARBA00023002"/>
    </source>
</evidence>
<dbReference type="SUPFAM" id="SSF54909">
    <property type="entry name" value="Dimeric alpha+beta barrel"/>
    <property type="match status" value="1"/>
</dbReference>
<evidence type="ECO:0000256" key="7">
    <source>
        <dbReference type="SAM" id="MobiDB-lite"/>
    </source>
</evidence>
<dbReference type="Pfam" id="PF20628">
    <property type="entry name" value="Dyp_perox_C"/>
    <property type="match status" value="1"/>
</dbReference>
<evidence type="ECO:0000259" key="8">
    <source>
        <dbReference type="Pfam" id="PF04261"/>
    </source>
</evidence>
<keyword evidence="2 10" id="KW-0575">Peroxidase</keyword>
<feature type="region of interest" description="Disordered" evidence="7">
    <location>
        <begin position="346"/>
        <end position="401"/>
    </location>
</feature>
<evidence type="ECO:0000313" key="10">
    <source>
        <dbReference type="EMBL" id="UVI36116.1"/>
    </source>
</evidence>
<keyword evidence="4" id="KW-0560">Oxidoreductase</keyword>
<evidence type="ECO:0000313" key="11">
    <source>
        <dbReference type="Proteomes" id="UP001064879"/>
    </source>
</evidence>
<proteinExistence type="inferred from homology"/>
<dbReference type="InterPro" id="IPR006314">
    <property type="entry name" value="Dyp_peroxidase"/>
</dbReference>
<gene>
    <name evidence="10" type="ORF">L1F31_00155</name>
</gene>
<dbReference type="RefSeq" id="WP_265418726.1">
    <property type="nucleotide sequence ID" value="NZ_CP093443.1"/>
</dbReference>
<comment type="similarity">
    <text evidence="6">Belongs to the DyP-type peroxidase family.</text>
</comment>
<sequence length="401" mass="43092">MTVWQQAFPNGKSPQRVLVPPSPSAIFLVLTVRSGFEEQAKDFLGEIAGLTRTVGFRSREDDLSCVTGIGADLWDRMFTAPRPPGLHPFIEQRGDVHTAPSTPGDLLFHIRARRIDLCFELARLIRDALAGAVDVADEVHGFRYFDERDILGFVDGTENPEDQGAVDAVFLQPDDFTEELAEAGSDVAAAAGGAAAAYAGSTYAIVQKYTHDMTGWEALSVEEQEAAFGRTKLSDVEFAEEDKAPNSHLVLNSIEDEDGNDREVVRDNMVFGSVGSEEYGTYFIAYAADVTTTEQMLENMFIGDPVGTYDRILDFSTAETGTLFFIPSQDFLDDPDGELAEAGLGIGAEPAAEAESTADGDGGAASVPVDATEPDDDPTTTDPSAPTDGSLGIGSLNRRRQ</sequence>
<dbReference type="InterPro" id="IPR048327">
    <property type="entry name" value="Dyp_perox_N"/>
</dbReference>
<dbReference type="Proteomes" id="UP001064879">
    <property type="component" value="Chromosome"/>
</dbReference>
<dbReference type="GO" id="GO:0004601">
    <property type="term" value="F:peroxidase activity"/>
    <property type="evidence" value="ECO:0007669"/>
    <property type="project" value="UniProtKB-KW"/>
</dbReference>
<evidence type="ECO:0000256" key="5">
    <source>
        <dbReference type="ARBA" id="ARBA00023004"/>
    </source>
</evidence>
<reference evidence="10" key="1">
    <citation type="submission" date="2022-03" db="EMBL/GenBank/DDBJ databases">
        <title>Brevibacterium spongiae sp. nov., isolated from marine sponge.</title>
        <authorList>
            <person name="Li Z."/>
            <person name="Zhang M."/>
        </authorList>
    </citation>
    <scope>NUCLEOTIDE SEQUENCE</scope>
    <source>
        <strain evidence="10">WHS-Z9</strain>
    </source>
</reference>
<dbReference type="PROSITE" id="PS51404">
    <property type="entry name" value="DYP_PEROXIDASE"/>
    <property type="match status" value="1"/>
</dbReference>
<feature type="domain" description="Dyp-type peroxidase N-terminal" evidence="8">
    <location>
        <begin position="15"/>
        <end position="143"/>
    </location>
</feature>
<comment type="cofactor">
    <cofactor evidence="1">
        <name>heme b</name>
        <dbReference type="ChEBI" id="CHEBI:60344"/>
    </cofactor>
</comment>
<dbReference type="InterPro" id="IPR048328">
    <property type="entry name" value="Dyp_perox_C"/>
</dbReference>
<dbReference type="PANTHER" id="PTHR30521">
    <property type="entry name" value="DEFERROCHELATASE/PEROXIDASE"/>
    <property type="match status" value="1"/>
</dbReference>
<evidence type="ECO:0000259" key="9">
    <source>
        <dbReference type="Pfam" id="PF20628"/>
    </source>
</evidence>
<evidence type="ECO:0000256" key="6">
    <source>
        <dbReference type="ARBA" id="ARBA00025737"/>
    </source>
</evidence>
<evidence type="ECO:0000256" key="2">
    <source>
        <dbReference type="ARBA" id="ARBA00022559"/>
    </source>
</evidence>